<organism evidence="2 3">
    <name type="scientific">Streptomyces aquilus</name>
    <dbReference type="NCBI Taxonomy" id="2548456"/>
    <lineage>
        <taxon>Bacteria</taxon>
        <taxon>Bacillati</taxon>
        <taxon>Actinomycetota</taxon>
        <taxon>Actinomycetes</taxon>
        <taxon>Kitasatosporales</taxon>
        <taxon>Streptomycetaceae</taxon>
        <taxon>Streptomyces</taxon>
    </lineage>
</organism>
<dbReference type="InterPro" id="IPR007165">
    <property type="entry name" value="Phage_holin_4_2"/>
</dbReference>
<dbReference type="Proteomes" id="UP000280197">
    <property type="component" value="Chromosome"/>
</dbReference>
<sequence>MITPMYKRRRALGAYLGVLLAAVLLPGIRPIDDNVAWAALLPALVFLIVNQLISSYPSSIRTAPPLMLLILGAVGVVQDTLVWLLVSWIGSELESGLDVDGFLAALLGGVVVRLTVLALMAVGPQPSPDSA</sequence>
<keyword evidence="1" id="KW-0472">Membrane</keyword>
<feature type="transmembrane region" description="Helical" evidence="1">
    <location>
        <begin position="35"/>
        <end position="54"/>
    </location>
</feature>
<dbReference type="AlphaFoldDB" id="A0A3S9I5Y1"/>
<accession>A0A3S9I5Y1</accession>
<keyword evidence="1" id="KW-1133">Transmembrane helix</keyword>
<evidence type="ECO:0000313" key="3">
    <source>
        <dbReference type="Proteomes" id="UP000280197"/>
    </source>
</evidence>
<keyword evidence="3" id="KW-1185">Reference proteome</keyword>
<evidence type="ECO:0000313" key="2">
    <source>
        <dbReference type="EMBL" id="AZP19758.1"/>
    </source>
</evidence>
<gene>
    <name evidence="2" type="ORF">EJC51_29035</name>
</gene>
<feature type="transmembrane region" description="Helical" evidence="1">
    <location>
        <begin position="66"/>
        <end position="89"/>
    </location>
</feature>
<feature type="transmembrane region" description="Helical" evidence="1">
    <location>
        <begin position="101"/>
        <end position="122"/>
    </location>
</feature>
<protein>
    <submittedName>
        <fullName evidence="2">Uncharacterized protein</fullName>
    </submittedName>
</protein>
<keyword evidence="1" id="KW-0812">Transmembrane</keyword>
<dbReference type="Pfam" id="PF04020">
    <property type="entry name" value="Phage_holin_4_2"/>
    <property type="match status" value="1"/>
</dbReference>
<reference evidence="2 3" key="1">
    <citation type="submission" date="2018-12" db="EMBL/GenBank/DDBJ databases">
        <authorList>
            <person name="Li K."/>
        </authorList>
    </citation>
    <scope>NUCLEOTIDE SEQUENCE [LARGE SCALE GENOMIC DNA]</scope>
    <source>
        <strain evidence="3">CR22</strain>
    </source>
</reference>
<dbReference type="KEGG" id="saqu:EJC51_29035"/>
<evidence type="ECO:0000256" key="1">
    <source>
        <dbReference type="SAM" id="Phobius"/>
    </source>
</evidence>
<feature type="transmembrane region" description="Helical" evidence="1">
    <location>
        <begin position="12"/>
        <end position="29"/>
    </location>
</feature>
<name>A0A3S9I5Y1_9ACTN</name>
<proteinExistence type="predicted"/>
<dbReference type="EMBL" id="CP034463">
    <property type="protein sequence ID" value="AZP19758.1"/>
    <property type="molecule type" value="Genomic_DNA"/>
</dbReference>